<dbReference type="PRINTS" id="PR00109">
    <property type="entry name" value="TYRKINASE"/>
</dbReference>
<dbReference type="Gene3D" id="1.10.510.10">
    <property type="entry name" value="Transferase(Phosphotransferase) domain 1"/>
    <property type="match status" value="1"/>
</dbReference>
<keyword evidence="5" id="KW-0472">Membrane</keyword>
<evidence type="ECO:0000256" key="3">
    <source>
        <dbReference type="ARBA" id="ARBA00022777"/>
    </source>
</evidence>
<keyword evidence="2" id="KW-0547">Nucleotide-binding</keyword>
<dbReference type="WBParaSite" id="EVEC_0000354001-mRNA-1">
    <property type="protein sequence ID" value="EVEC_0000354001-mRNA-1"/>
    <property type="gene ID" value="EVEC_0000354001"/>
</dbReference>
<dbReference type="STRING" id="51028.A0A0N4V0T7"/>
<dbReference type="SUPFAM" id="SSF56112">
    <property type="entry name" value="Protein kinase-like (PK-like)"/>
    <property type="match status" value="1"/>
</dbReference>
<feature type="domain" description="Protein kinase" evidence="6">
    <location>
        <begin position="1"/>
        <end position="185"/>
    </location>
</feature>
<dbReference type="Pfam" id="PF07714">
    <property type="entry name" value="PK_Tyr_Ser-Thr"/>
    <property type="match status" value="1"/>
</dbReference>
<keyword evidence="8" id="KW-1185">Reference proteome</keyword>
<dbReference type="PANTHER" id="PTHR44329">
    <property type="entry name" value="SERINE/THREONINE-PROTEIN KINASE TNNI3K-RELATED"/>
    <property type="match status" value="1"/>
</dbReference>
<gene>
    <name evidence="7" type="ORF">EVEC_LOCUS3248</name>
</gene>
<dbReference type="GO" id="GO:0004674">
    <property type="term" value="F:protein serine/threonine kinase activity"/>
    <property type="evidence" value="ECO:0007669"/>
    <property type="project" value="TreeGrafter"/>
</dbReference>
<keyword evidence="1" id="KW-0808">Transferase</keyword>
<reference evidence="7 8" key="2">
    <citation type="submission" date="2018-10" db="EMBL/GenBank/DDBJ databases">
        <authorList>
            <consortium name="Pathogen Informatics"/>
        </authorList>
    </citation>
    <scope>NUCLEOTIDE SEQUENCE [LARGE SCALE GENOMIC DNA]</scope>
</reference>
<evidence type="ECO:0000256" key="4">
    <source>
        <dbReference type="ARBA" id="ARBA00022840"/>
    </source>
</evidence>
<dbReference type="AlphaFoldDB" id="A0A0N4V0T7"/>
<keyword evidence="5" id="KW-0812">Transmembrane</keyword>
<accession>A0A0N4V0T7</accession>
<dbReference type="InterPro" id="IPR051681">
    <property type="entry name" value="Ser/Thr_Kinases-Pseudokinases"/>
</dbReference>
<evidence type="ECO:0000313" key="9">
    <source>
        <dbReference type="WBParaSite" id="EVEC_0000354001-mRNA-1"/>
    </source>
</evidence>
<evidence type="ECO:0000256" key="2">
    <source>
        <dbReference type="ARBA" id="ARBA00022741"/>
    </source>
</evidence>
<proteinExistence type="predicted"/>
<dbReference type="InterPro" id="IPR000719">
    <property type="entry name" value="Prot_kinase_dom"/>
</dbReference>
<dbReference type="InterPro" id="IPR001245">
    <property type="entry name" value="Ser-Thr/Tyr_kinase_cat_dom"/>
</dbReference>
<keyword evidence="5" id="KW-1133">Transmembrane helix</keyword>
<evidence type="ECO:0000256" key="5">
    <source>
        <dbReference type="SAM" id="Phobius"/>
    </source>
</evidence>
<dbReference type="PROSITE" id="PS50011">
    <property type="entry name" value="PROTEIN_KINASE_DOM"/>
    <property type="match status" value="1"/>
</dbReference>
<evidence type="ECO:0000313" key="7">
    <source>
        <dbReference type="EMBL" id="VDD88105.1"/>
    </source>
</evidence>
<sequence length="231" mass="27274">MKFCQKGSLCDLLANDYKIQKQLYYKWLGEIAEGMNYFHLEKNIIHRDLKPEHILLNDKDVIKLSGFSFCRELKEEYSETMTTCGTYAYMAPEVMRRDRTSKKVDVFSYGVVAWEMLTTVRPYAGLKPNDLLRRIPNGELKLPIPDKAPETVKKVLKRCMHLNPDCRPSFQRILEILGKQAVVWFLYFISTFFFKTFNLFRKSQKSHRVRRRSGGIKYASGKKIQKSRWNH</sequence>
<evidence type="ECO:0000259" key="6">
    <source>
        <dbReference type="PROSITE" id="PS50011"/>
    </source>
</evidence>
<reference evidence="9" key="1">
    <citation type="submission" date="2017-02" db="UniProtKB">
        <authorList>
            <consortium name="WormBaseParasite"/>
        </authorList>
    </citation>
    <scope>IDENTIFICATION</scope>
</reference>
<evidence type="ECO:0000313" key="8">
    <source>
        <dbReference type="Proteomes" id="UP000274131"/>
    </source>
</evidence>
<dbReference type="Proteomes" id="UP000274131">
    <property type="component" value="Unassembled WGS sequence"/>
</dbReference>
<dbReference type="GO" id="GO:0005524">
    <property type="term" value="F:ATP binding"/>
    <property type="evidence" value="ECO:0007669"/>
    <property type="project" value="UniProtKB-KW"/>
</dbReference>
<keyword evidence="3" id="KW-0418">Kinase</keyword>
<dbReference type="PANTHER" id="PTHR44329:SF288">
    <property type="entry name" value="MITOGEN-ACTIVATED PROTEIN KINASE KINASE KINASE 20"/>
    <property type="match status" value="1"/>
</dbReference>
<organism evidence="9">
    <name type="scientific">Enterobius vermicularis</name>
    <name type="common">Human pinworm</name>
    <dbReference type="NCBI Taxonomy" id="51028"/>
    <lineage>
        <taxon>Eukaryota</taxon>
        <taxon>Metazoa</taxon>
        <taxon>Ecdysozoa</taxon>
        <taxon>Nematoda</taxon>
        <taxon>Chromadorea</taxon>
        <taxon>Rhabditida</taxon>
        <taxon>Spirurina</taxon>
        <taxon>Oxyuridomorpha</taxon>
        <taxon>Oxyuroidea</taxon>
        <taxon>Oxyuridae</taxon>
        <taxon>Enterobius</taxon>
    </lineage>
</organism>
<dbReference type="OrthoDB" id="339325at2759"/>
<name>A0A0N4V0T7_ENTVE</name>
<dbReference type="EMBL" id="UXUI01007543">
    <property type="protein sequence ID" value="VDD88105.1"/>
    <property type="molecule type" value="Genomic_DNA"/>
</dbReference>
<dbReference type="InterPro" id="IPR011009">
    <property type="entry name" value="Kinase-like_dom_sf"/>
</dbReference>
<feature type="transmembrane region" description="Helical" evidence="5">
    <location>
        <begin position="181"/>
        <end position="200"/>
    </location>
</feature>
<evidence type="ECO:0000256" key="1">
    <source>
        <dbReference type="ARBA" id="ARBA00022679"/>
    </source>
</evidence>
<protein>
    <submittedName>
        <fullName evidence="9">Protein kinase domain-containing protein</fullName>
    </submittedName>
</protein>
<keyword evidence="4" id="KW-0067">ATP-binding</keyword>